<reference evidence="1 2" key="1">
    <citation type="journal article" date="2015" name="Genome Biol. Evol.">
        <title>Comparative Genomics of a Bacterivorous Green Alga Reveals Evolutionary Causalities and Consequences of Phago-Mixotrophic Mode of Nutrition.</title>
        <authorList>
            <person name="Burns J.A."/>
            <person name="Paasch A."/>
            <person name="Narechania A."/>
            <person name="Kim E."/>
        </authorList>
    </citation>
    <scope>NUCLEOTIDE SEQUENCE [LARGE SCALE GENOMIC DNA]</scope>
    <source>
        <strain evidence="1 2">PLY_AMNH</strain>
    </source>
</reference>
<name>A0AAE0BL25_9CHLO</name>
<gene>
    <name evidence="1" type="ORF">CYMTET_52009</name>
</gene>
<dbReference type="EMBL" id="LGRX02034389">
    <property type="protein sequence ID" value="KAK3237945.1"/>
    <property type="molecule type" value="Genomic_DNA"/>
</dbReference>
<sequence>MTAAITSKKRCIRQSVYGGKALFRVGGGASEVCHNLREEKAGGGASEVCHNQVAYQACVRGHCGVDAAAGFAINKAGALYGLERTFPLSVVYFILST</sequence>
<dbReference type="Proteomes" id="UP001190700">
    <property type="component" value="Unassembled WGS sequence"/>
</dbReference>
<accession>A0AAE0BL25</accession>
<evidence type="ECO:0000313" key="1">
    <source>
        <dbReference type="EMBL" id="KAK3237945.1"/>
    </source>
</evidence>
<proteinExistence type="predicted"/>
<dbReference type="AlphaFoldDB" id="A0AAE0BL25"/>
<comment type="caution">
    <text evidence="1">The sequence shown here is derived from an EMBL/GenBank/DDBJ whole genome shotgun (WGS) entry which is preliminary data.</text>
</comment>
<protein>
    <submittedName>
        <fullName evidence="1">Uncharacterized protein</fullName>
    </submittedName>
</protein>
<evidence type="ECO:0000313" key="2">
    <source>
        <dbReference type="Proteomes" id="UP001190700"/>
    </source>
</evidence>
<keyword evidence="2" id="KW-1185">Reference proteome</keyword>
<organism evidence="1 2">
    <name type="scientific">Cymbomonas tetramitiformis</name>
    <dbReference type="NCBI Taxonomy" id="36881"/>
    <lineage>
        <taxon>Eukaryota</taxon>
        <taxon>Viridiplantae</taxon>
        <taxon>Chlorophyta</taxon>
        <taxon>Pyramimonadophyceae</taxon>
        <taxon>Pyramimonadales</taxon>
        <taxon>Pyramimonadaceae</taxon>
        <taxon>Cymbomonas</taxon>
    </lineage>
</organism>